<feature type="region of interest" description="Disordered" evidence="1">
    <location>
        <begin position="1"/>
        <end position="22"/>
    </location>
</feature>
<keyword evidence="3" id="KW-1185">Reference proteome</keyword>
<evidence type="ECO:0000313" key="2">
    <source>
        <dbReference type="EMBL" id="MCE3051706.1"/>
    </source>
</evidence>
<evidence type="ECO:0000313" key="3">
    <source>
        <dbReference type="Proteomes" id="UP000823775"/>
    </source>
</evidence>
<dbReference type="EMBL" id="JACEIK010008859">
    <property type="protein sequence ID" value="MCE3051706.1"/>
    <property type="molecule type" value="Genomic_DNA"/>
</dbReference>
<protein>
    <submittedName>
        <fullName evidence="2">Uncharacterized protein</fullName>
    </submittedName>
</protein>
<sequence length="82" mass="9285">EKIRYQAPHSRISGNDSGTGQGVHYPVLQNSFNITHDQHYESSPCLTTFASFHHLHARDFIRPLASPNDQPNESFPGKMTHQ</sequence>
<comment type="caution">
    <text evidence="2">The sequence shown here is derived from an EMBL/GenBank/DDBJ whole genome shotgun (WGS) entry which is preliminary data.</text>
</comment>
<accession>A0ABS8WNU5</accession>
<feature type="region of interest" description="Disordered" evidence="1">
    <location>
        <begin position="63"/>
        <end position="82"/>
    </location>
</feature>
<proteinExistence type="predicted"/>
<feature type="non-terminal residue" evidence="2">
    <location>
        <position position="1"/>
    </location>
</feature>
<feature type="non-terminal residue" evidence="2">
    <location>
        <position position="82"/>
    </location>
</feature>
<name>A0ABS8WNU5_DATST</name>
<evidence type="ECO:0000256" key="1">
    <source>
        <dbReference type="SAM" id="MobiDB-lite"/>
    </source>
</evidence>
<gene>
    <name evidence="2" type="ORF">HAX54_050543</name>
</gene>
<reference evidence="2 3" key="1">
    <citation type="journal article" date="2021" name="BMC Genomics">
        <title>Datura genome reveals duplications of psychoactive alkaloid biosynthetic genes and high mutation rate following tissue culture.</title>
        <authorList>
            <person name="Rajewski A."/>
            <person name="Carter-House D."/>
            <person name="Stajich J."/>
            <person name="Litt A."/>
        </authorList>
    </citation>
    <scope>NUCLEOTIDE SEQUENCE [LARGE SCALE GENOMIC DNA]</scope>
    <source>
        <strain evidence="2">AR-01</strain>
    </source>
</reference>
<organism evidence="2 3">
    <name type="scientific">Datura stramonium</name>
    <name type="common">Jimsonweed</name>
    <name type="synonym">Common thornapple</name>
    <dbReference type="NCBI Taxonomy" id="4076"/>
    <lineage>
        <taxon>Eukaryota</taxon>
        <taxon>Viridiplantae</taxon>
        <taxon>Streptophyta</taxon>
        <taxon>Embryophyta</taxon>
        <taxon>Tracheophyta</taxon>
        <taxon>Spermatophyta</taxon>
        <taxon>Magnoliopsida</taxon>
        <taxon>eudicotyledons</taxon>
        <taxon>Gunneridae</taxon>
        <taxon>Pentapetalae</taxon>
        <taxon>asterids</taxon>
        <taxon>lamiids</taxon>
        <taxon>Solanales</taxon>
        <taxon>Solanaceae</taxon>
        <taxon>Solanoideae</taxon>
        <taxon>Datureae</taxon>
        <taxon>Datura</taxon>
    </lineage>
</organism>
<dbReference type="Proteomes" id="UP000823775">
    <property type="component" value="Unassembled WGS sequence"/>
</dbReference>